<dbReference type="GO" id="GO:0030599">
    <property type="term" value="F:pectinesterase activity"/>
    <property type="evidence" value="ECO:0007669"/>
    <property type="project" value="UniProtKB-EC"/>
</dbReference>
<feature type="domain" description="Pectinesterase inhibitor" evidence="9">
    <location>
        <begin position="72"/>
        <end position="224"/>
    </location>
</feature>
<comment type="similarity">
    <text evidence="7">Belongs to the PMEI family.</text>
</comment>
<dbReference type="InterPro" id="IPR006501">
    <property type="entry name" value="Pectinesterase_inhib_dom"/>
</dbReference>
<keyword evidence="8" id="KW-1133">Transmembrane helix</keyword>
<keyword evidence="5" id="KW-1015">Disulfide bond</keyword>
<dbReference type="CDD" id="cd15798">
    <property type="entry name" value="PMEI-like_3"/>
    <property type="match status" value="1"/>
</dbReference>
<evidence type="ECO:0000256" key="6">
    <source>
        <dbReference type="ARBA" id="ARBA00023180"/>
    </source>
</evidence>
<dbReference type="Pfam" id="PF04043">
    <property type="entry name" value="PMEI"/>
    <property type="match status" value="1"/>
</dbReference>
<dbReference type="InterPro" id="IPR035513">
    <property type="entry name" value="Invertase/methylesterase_inhib"/>
</dbReference>
<dbReference type="InterPro" id="IPR051955">
    <property type="entry name" value="PME_Inhibitor"/>
</dbReference>
<dbReference type="FunFam" id="1.20.140.40:FF:000010">
    <property type="entry name" value="Pectinesterase"/>
    <property type="match status" value="1"/>
</dbReference>
<dbReference type="AlphaFoldDB" id="A0AAV5KTR4"/>
<accession>A0AAV5KTR4</accession>
<dbReference type="GO" id="GO:0004857">
    <property type="term" value="F:enzyme inhibitor activity"/>
    <property type="evidence" value="ECO:0007669"/>
    <property type="project" value="InterPro"/>
</dbReference>
<comment type="similarity">
    <text evidence="1">In the N-terminal section; belongs to the PMEI family.</text>
</comment>
<dbReference type="Gene3D" id="1.20.140.40">
    <property type="entry name" value="Invertase/pectin methylesterase inhibitor family protein"/>
    <property type="match status" value="1"/>
</dbReference>
<dbReference type="SUPFAM" id="SSF101148">
    <property type="entry name" value="Plant invertase/pectin methylesterase inhibitor"/>
    <property type="match status" value="1"/>
</dbReference>
<reference evidence="10 11" key="1">
    <citation type="journal article" date="2021" name="Commun. Biol.">
        <title>The genome of Shorea leprosula (Dipterocarpaceae) highlights the ecological relevance of drought in aseasonal tropical rainforests.</title>
        <authorList>
            <person name="Ng K.K.S."/>
            <person name="Kobayashi M.J."/>
            <person name="Fawcett J.A."/>
            <person name="Hatakeyama M."/>
            <person name="Paape T."/>
            <person name="Ng C.H."/>
            <person name="Ang C.C."/>
            <person name="Tnah L.H."/>
            <person name="Lee C.T."/>
            <person name="Nishiyama T."/>
            <person name="Sese J."/>
            <person name="O'Brien M.J."/>
            <person name="Copetti D."/>
            <person name="Mohd Noor M.I."/>
            <person name="Ong R.C."/>
            <person name="Putra M."/>
            <person name="Sireger I.Z."/>
            <person name="Indrioko S."/>
            <person name="Kosugi Y."/>
            <person name="Izuno A."/>
            <person name="Isagi Y."/>
            <person name="Lee S.L."/>
            <person name="Shimizu K.K."/>
        </authorList>
    </citation>
    <scope>NUCLEOTIDE SEQUENCE [LARGE SCALE GENOMIC DNA]</scope>
    <source>
        <strain evidence="10">214</strain>
    </source>
</reference>
<dbReference type="PANTHER" id="PTHR31080">
    <property type="entry name" value="PECTINESTERASE INHIBITOR-LIKE"/>
    <property type="match status" value="1"/>
</dbReference>
<keyword evidence="4" id="KW-0732">Signal</keyword>
<comment type="caution">
    <text evidence="10">The sequence shown here is derived from an EMBL/GenBank/DDBJ whole genome shotgun (WGS) entry which is preliminary data.</text>
</comment>
<name>A0AAV5KTR4_9ROSI</name>
<evidence type="ECO:0000313" key="11">
    <source>
        <dbReference type="Proteomes" id="UP001054252"/>
    </source>
</evidence>
<dbReference type="PANTHER" id="PTHR31080:SF303">
    <property type="entry name" value="PECTINESTERASE 1-LIKE"/>
    <property type="match status" value="1"/>
</dbReference>
<gene>
    <name evidence="10" type="ORF">SLEP1_g37141</name>
</gene>
<dbReference type="EC" id="3.1.1.11" evidence="3"/>
<evidence type="ECO:0000256" key="2">
    <source>
        <dbReference type="ARBA" id="ARBA00007786"/>
    </source>
</evidence>
<protein>
    <recommendedName>
        <fullName evidence="3">pectinesterase</fullName>
        <ecNumber evidence="3">3.1.1.11</ecNumber>
    </recommendedName>
</protein>
<evidence type="ECO:0000256" key="5">
    <source>
        <dbReference type="ARBA" id="ARBA00023157"/>
    </source>
</evidence>
<proteinExistence type="inferred from homology"/>
<evidence type="ECO:0000256" key="8">
    <source>
        <dbReference type="SAM" id="Phobius"/>
    </source>
</evidence>
<evidence type="ECO:0000256" key="7">
    <source>
        <dbReference type="ARBA" id="ARBA00038471"/>
    </source>
</evidence>
<evidence type="ECO:0000256" key="1">
    <source>
        <dbReference type="ARBA" id="ARBA00006027"/>
    </source>
</evidence>
<organism evidence="10 11">
    <name type="scientific">Rubroshorea leprosula</name>
    <dbReference type="NCBI Taxonomy" id="152421"/>
    <lineage>
        <taxon>Eukaryota</taxon>
        <taxon>Viridiplantae</taxon>
        <taxon>Streptophyta</taxon>
        <taxon>Embryophyta</taxon>
        <taxon>Tracheophyta</taxon>
        <taxon>Spermatophyta</taxon>
        <taxon>Magnoliopsida</taxon>
        <taxon>eudicotyledons</taxon>
        <taxon>Gunneridae</taxon>
        <taxon>Pentapetalae</taxon>
        <taxon>rosids</taxon>
        <taxon>malvids</taxon>
        <taxon>Malvales</taxon>
        <taxon>Dipterocarpaceae</taxon>
        <taxon>Rubroshorea</taxon>
    </lineage>
</organism>
<keyword evidence="11" id="KW-1185">Reference proteome</keyword>
<evidence type="ECO:0000256" key="4">
    <source>
        <dbReference type="ARBA" id="ARBA00022729"/>
    </source>
</evidence>
<dbReference type="EMBL" id="BPVZ01000078">
    <property type="protein sequence ID" value="GKV28041.1"/>
    <property type="molecule type" value="Genomic_DNA"/>
</dbReference>
<evidence type="ECO:0000256" key="3">
    <source>
        <dbReference type="ARBA" id="ARBA00013229"/>
    </source>
</evidence>
<evidence type="ECO:0000313" key="10">
    <source>
        <dbReference type="EMBL" id="GKV28041.1"/>
    </source>
</evidence>
<feature type="transmembrane region" description="Helical" evidence="8">
    <location>
        <begin position="30"/>
        <end position="55"/>
    </location>
</feature>
<evidence type="ECO:0000259" key="9">
    <source>
        <dbReference type="SMART" id="SM00856"/>
    </source>
</evidence>
<dbReference type="NCBIfam" id="TIGR01614">
    <property type="entry name" value="PME_inhib"/>
    <property type="match status" value="1"/>
</dbReference>
<comment type="similarity">
    <text evidence="2">In the C-terminal section; belongs to the pectinesterase family.</text>
</comment>
<dbReference type="Proteomes" id="UP001054252">
    <property type="component" value="Unassembled WGS sequence"/>
</dbReference>
<keyword evidence="8" id="KW-0472">Membrane</keyword>
<keyword evidence="6" id="KW-0325">Glycoprotein</keyword>
<keyword evidence="8" id="KW-0812">Transmembrane</keyword>
<dbReference type="SMART" id="SM00856">
    <property type="entry name" value="PMEI"/>
    <property type="match status" value="1"/>
</dbReference>
<sequence length="240" mass="26141">MNAISIFRGYGKVNHLGDQTPDRRSSQRPLLTTIAIAAVVLLTLVIGSILAAAVIRDYREEEETESPPLSAELLESIKSVCSVTQFPDSCFTAISSLNTSIKPDPESIFKISLRAAIAELSNLSSSINTLNGRNSAPALQDCVTQLDDALSRLNESMSAMEARPGEKTLTEAKINDIQTWVSAAMTDQDTCFDGLEETGSRVLNQVNHGIRQRSKEYISNSLAIVANMPLLLEKFGLKMH</sequence>